<sequence>MAVTSSDFKMADLCVPSEAKEQENPVQAEDGRCRSQKRPRRILHFSDGIMEEYSTDEEEEEEKKQLNPNQMRIVDPKTMKWGPWLYYWMAYSGSSALSFCDYVGESLANTLGITSPKYQYELDEYNAALEEEKAEKEREKAEMAGWTTTAAAEPSDGIRHKIMDTSVLQEPTLPQPLDQPEIQLALMKNPQVTEVSDFESSNSEPPSSSISFTTRLKYWMSEVHTDKGSELSTWV</sequence>
<evidence type="ECO:0000313" key="4">
    <source>
        <dbReference type="Proteomes" id="UP000324222"/>
    </source>
</evidence>
<dbReference type="OrthoDB" id="45963at2759"/>
<dbReference type="PANTHER" id="PTHR31206:SF1">
    <property type="entry name" value="LP10445P"/>
    <property type="match status" value="1"/>
</dbReference>
<gene>
    <name evidence="3" type="primary">FAM177A1</name>
    <name evidence="3" type="ORF">E2C01_010030</name>
</gene>
<feature type="compositionally biased region" description="Acidic residues" evidence="2">
    <location>
        <begin position="49"/>
        <end position="61"/>
    </location>
</feature>
<dbReference type="AlphaFoldDB" id="A0A5B7D7K4"/>
<proteinExistence type="predicted"/>
<keyword evidence="1" id="KW-0175">Coiled coil</keyword>
<comment type="caution">
    <text evidence="3">The sequence shown here is derived from an EMBL/GenBank/DDBJ whole genome shotgun (WGS) entry which is preliminary data.</text>
</comment>
<evidence type="ECO:0000256" key="2">
    <source>
        <dbReference type="SAM" id="MobiDB-lite"/>
    </source>
</evidence>
<dbReference type="Pfam" id="PF14774">
    <property type="entry name" value="FAM177"/>
    <property type="match status" value="1"/>
</dbReference>
<organism evidence="3 4">
    <name type="scientific">Portunus trituberculatus</name>
    <name type="common">Swimming crab</name>
    <name type="synonym">Neptunus trituberculatus</name>
    <dbReference type="NCBI Taxonomy" id="210409"/>
    <lineage>
        <taxon>Eukaryota</taxon>
        <taxon>Metazoa</taxon>
        <taxon>Ecdysozoa</taxon>
        <taxon>Arthropoda</taxon>
        <taxon>Crustacea</taxon>
        <taxon>Multicrustacea</taxon>
        <taxon>Malacostraca</taxon>
        <taxon>Eumalacostraca</taxon>
        <taxon>Eucarida</taxon>
        <taxon>Decapoda</taxon>
        <taxon>Pleocyemata</taxon>
        <taxon>Brachyura</taxon>
        <taxon>Eubrachyura</taxon>
        <taxon>Portunoidea</taxon>
        <taxon>Portunidae</taxon>
        <taxon>Portuninae</taxon>
        <taxon>Portunus</taxon>
    </lineage>
</organism>
<dbReference type="EMBL" id="VSRR010000565">
    <property type="protein sequence ID" value="MPC17183.1"/>
    <property type="molecule type" value="Genomic_DNA"/>
</dbReference>
<feature type="region of interest" description="Disordered" evidence="2">
    <location>
        <begin position="14"/>
        <end position="68"/>
    </location>
</feature>
<reference evidence="3 4" key="1">
    <citation type="submission" date="2019-05" db="EMBL/GenBank/DDBJ databases">
        <title>Another draft genome of Portunus trituberculatus and its Hox gene families provides insights of decapod evolution.</title>
        <authorList>
            <person name="Jeong J.-H."/>
            <person name="Song I."/>
            <person name="Kim S."/>
            <person name="Choi T."/>
            <person name="Kim D."/>
            <person name="Ryu S."/>
            <person name="Kim W."/>
        </authorList>
    </citation>
    <scope>NUCLEOTIDE SEQUENCE [LARGE SCALE GENOMIC DNA]</scope>
    <source>
        <tissue evidence="3">Muscle</tissue>
    </source>
</reference>
<keyword evidence="4" id="KW-1185">Reference proteome</keyword>
<dbReference type="Proteomes" id="UP000324222">
    <property type="component" value="Unassembled WGS sequence"/>
</dbReference>
<feature type="compositionally biased region" description="Basic and acidic residues" evidence="2">
    <location>
        <begin position="18"/>
        <end position="33"/>
    </location>
</feature>
<dbReference type="PANTHER" id="PTHR31206">
    <property type="entry name" value="LP10445P"/>
    <property type="match status" value="1"/>
</dbReference>
<protein>
    <submittedName>
        <fullName evidence="3">Protein FAM177A1</fullName>
    </submittedName>
</protein>
<accession>A0A5B7D7K4</accession>
<evidence type="ECO:0000313" key="3">
    <source>
        <dbReference type="EMBL" id="MPC17183.1"/>
    </source>
</evidence>
<evidence type="ECO:0000256" key="1">
    <source>
        <dbReference type="SAM" id="Coils"/>
    </source>
</evidence>
<dbReference type="InterPro" id="IPR028260">
    <property type="entry name" value="FAM177"/>
</dbReference>
<feature type="coiled-coil region" evidence="1">
    <location>
        <begin position="122"/>
        <end position="149"/>
    </location>
</feature>
<feature type="compositionally biased region" description="Basic residues" evidence="2">
    <location>
        <begin position="34"/>
        <end position="43"/>
    </location>
</feature>
<name>A0A5B7D7K4_PORTR</name>